<dbReference type="InterPro" id="IPR002812">
    <property type="entry name" value="DHQS"/>
</dbReference>
<dbReference type="PANTHER" id="PTHR33563">
    <property type="match status" value="1"/>
</dbReference>
<dbReference type="Pfam" id="PF26558">
    <property type="entry name" value="DHQS_2nd"/>
    <property type="match status" value="1"/>
</dbReference>
<dbReference type="InterPro" id="IPR030960">
    <property type="entry name" value="DHQS/DOIS_N"/>
</dbReference>
<sequence length="433" mass="49055">MKPSDVKVNKNEAKVDNFVTEETVLKRSSVKLGNIKTQGRLKRECDDTPHIWFDTIQLKNKKPDDGMFIRVINSIYSGVVVYLENINDLIKAIPERMQIVLKIRNETELKKFHESVFFDEFKAQKGSSRFSVAYHDVHALKNIKKNDIPSCYICYVDDQKSLLGSISDGIDFDYLWILFRDPTNIPLELVIASLQSTHTILMKEVKEPSNVDDAIVSYGVMEYGAEGVIFSPVEHDVMSDFLNRMSDRGNKDITIQVGTVMDSRPVGMGYRACIDTATLFQPDEGILVGNTSQGGLLCCAEVFFLPYMELRPFRVNAGAMHSYVFNQDNLTDYMSELKTGSPVMVVNAKGRTRRAAVGRMKIELRPLRLIEVEFSHQERVSVIMQDDWHVRIFSDAAKPLNISELKAGDKVLGYVTEPGRHVGIKINESIIEK</sequence>
<protein>
    <recommendedName>
        <fullName evidence="7">3-dehydroquinate synthase II</fullName>
    </recommendedName>
</protein>
<organism evidence="5 6">
    <name type="scientific">Erwinia rhapontici</name>
    <name type="common">Pectobacterium rhapontici</name>
    <dbReference type="NCBI Taxonomy" id="55212"/>
    <lineage>
        <taxon>Bacteria</taxon>
        <taxon>Pseudomonadati</taxon>
        <taxon>Pseudomonadota</taxon>
        <taxon>Gammaproteobacteria</taxon>
        <taxon>Enterobacterales</taxon>
        <taxon>Erwiniaceae</taxon>
        <taxon>Erwinia</taxon>
    </lineage>
</organism>
<evidence type="ECO:0000256" key="1">
    <source>
        <dbReference type="ARBA" id="ARBA00022605"/>
    </source>
</evidence>
<gene>
    <name evidence="5" type="ORF">ERHA53_32590</name>
</gene>
<dbReference type="PANTHER" id="PTHR33563:SF1">
    <property type="entry name" value="3-DEHYDROQUINATE SYNTHASE"/>
    <property type="match status" value="1"/>
</dbReference>
<feature type="domain" description="3-dehydroquinate synthase N-terminal" evidence="3">
    <location>
        <begin position="148"/>
        <end position="240"/>
    </location>
</feature>
<dbReference type="InterPro" id="IPR056179">
    <property type="entry name" value="DHQS_C"/>
</dbReference>
<dbReference type="EMBL" id="AP024329">
    <property type="protein sequence ID" value="BCQ35916.1"/>
    <property type="molecule type" value="Genomic_DNA"/>
</dbReference>
<evidence type="ECO:0008006" key="7">
    <source>
        <dbReference type="Google" id="ProtNLM"/>
    </source>
</evidence>
<evidence type="ECO:0000256" key="2">
    <source>
        <dbReference type="ARBA" id="ARBA00023141"/>
    </source>
</evidence>
<reference evidence="5 6" key="1">
    <citation type="submission" date="2021-01" db="EMBL/GenBank/DDBJ databases">
        <title>Complete genome sequence of Erwinia rhapontici MAFF 311153.</title>
        <authorList>
            <person name="Morohoshi T."/>
            <person name="Someya N."/>
        </authorList>
    </citation>
    <scope>NUCLEOTIDE SEQUENCE [LARGE SCALE GENOMIC DNA]</scope>
    <source>
        <strain evidence="5 6">MAFF 311153</strain>
    </source>
</reference>
<dbReference type="Pfam" id="PF01959">
    <property type="entry name" value="DHQS"/>
    <property type="match status" value="1"/>
</dbReference>
<keyword evidence="1" id="KW-0028">Amino-acid biosynthesis</keyword>
<evidence type="ECO:0000313" key="5">
    <source>
        <dbReference type="EMBL" id="BCQ35916.1"/>
    </source>
</evidence>
<evidence type="ECO:0000259" key="4">
    <source>
        <dbReference type="Pfam" id="PF26558"/>
    </source>
</evidence>
<accession>A0ABM7N369</accession>
<keyword evidence="6" id="KW-1185">Reference proteome</keyword>
<keyword evidence="2" id="KW-0057">Aromatic amino acid biosynthesis</keyword>
<feature type="domain" description="3-dehydroquinate synthase C-terminal" evidence="4">
    <location>
        <begin position="259"/>
        <end position="433"/>
    </location>
</feature>
<evidence type="ECO:0000259" key="3">
    <source>
        <dbReference type="Pfam" id="PF01959"/>
    </source>
</evidence>
<dbReference type="RefSeq" id="WP_167863574.1">
    <property type="nucleotide sequence ID" value="NZ_AP024329.1"/>
</dbReference>
<name>A0ABM7N369_ERWRD</name>
<dbReference type="Proteomes" id="UP000677515">
    <property type="component" value="Chromosome"/>
</dbReference>
<proteinExistence type="predicted"/>
<evidence type="ECO:0000313" key="6">
    <source>
        <dbReference type="Proteomes" id="UP000677515"/>
    </source>
</evidence>